<feature type="transmembrane region" description="Helical" evidence="1">
    <location>
        <begin position="12"/>
        <end position="31"/>
    </location>
</feature>
<reference evidence="2 3" key="1">
    <citation type="submission" date="2013-12" db="EMBL/GenBank/DDBJ databases">
        <title>Improved hybrid genome assemblies of Bacteroides xylanisolvens SD CC 1b and Bacteroides xylanisolvens SD CC 2a using Illumina and 454 Sequencing.</title>
        <authorList>
            <person name="Ramaraj T."/>
            <person name="Sundararajan A."/>
            <person name="Mudge J."/>
            <person name="Schilkey F.D."/>
            <person name="Delvecchio V."/>
            <person name="Donlon M."/>
            <person name="Ziemer C."/>
        </authorList>
    </citation>
    <scope>NUCLEOTIDE SEQUENCE [LARGE SCALE GENOMIC DNA]</scope>
</reference>
<keyword evidence="1" id="KW-0812">Transmembrane</keyword>
<comment type="caution">
    <text evidence="2">The sequence shown here is derived from an EMBL/GenBank/DDBJ whole genome shotgun (WGS) entry which is preliminary data.</text>
</comment>
<dbReference type="Proteomes" id="UP000019380">
    <property type="component" value="Unassembled WGS sequence"/>
</dbReference>
<dbReference type="AlphaFoldDB" id="W6P383"/>
<gene>
    <name evidence="2" type="ORF">BN890_330</name>
</gene>
<protein>
    <submittedName>
        <fullName evidence="2">Uncharacterized protein</fullName>
    </submittedName>
</protein>
<evidence type="ECO:0000313" key="2">
    <source>
        <dbReference type="EMBL" id="CDM02487.1"/>
    </source>
</evidence>
<evidence type="ECO:0000313" key="3">
    <source>
        <dbReference type="Proteomes" id="UP000019380"/>
    </source>
</evidence>
<sequence length="75" mass="8596">MYLACPFYEIVYGFQSIVVGLSLLVNLYSLLKVTSHVLCRCGSLYNFIGRVYNALSKVRRVYHCPLCFACHRKGQ</sequence>
<keyword evidence="1" id="KW-0472">Membrane</keyword>
<dbReference type="EMBL" id="CBXG010000001">
    <property type="protein sequence ID" value="CDM02487.1"/>
    <property type="molecule type" value="Genomic_DNA"/>
</dbReference>
<proteinExistence type="predicted"/>
<keyword evidence="1" id="KW-1133">Transmembrane helix</keyword>
<name>W6P383_9BACE</name>
<accession>W6P383</accession>
<evidence type="ECO:0000256" key="1">
    <source>
        <dbReference type="SAM" id="Phobius"/>
    </source>
</evidence>
<organism evidence="2 3">
    <name type="scientific">Bacteroides xylanisolvens SD CC 1b</name>
    <dbReference type="NCBI Taxonomy" id="702447"/>
    <lineage>
        <taxon>Bacteria</taxon>
        <taxon>Pseudomonadati</taxon>
        <taxon>Bacteroidota</taxon>
        <taxon>Bacteroidia</taxon>
        <taxon>Bacteroidales</taxon>
        <taxon>Bacteroidaceae</taxon>
        <taxon>Bacteroides</taxon>
    </lineage>
</organism>